<evidence type="ECO:0000259" key="2">
    <source>
        <dbReference type="Pfam" id="PF07583"/>
    </source>
</evidence>
<gene>
    <name evidence="4" type="ORF">HAHE_09220</name>
</gene>
<name>A0ABM7R7Y5_9BACT</name>
<feature type="signal peptide" evidence="1">
    <location>
        <begin position="1"/>
        <end position="21"/>
    </location>
</feature>
<evidence type="ECO:0000259" key="3">
    <source>
        <dbReference type="Pfam" id="PF07587"/>
    </source>
</evidence>
<dbReference type="EMBL" id="AP024702">
    <property type="protein sequence ID" value="BCX47014.1"/>
    <property type="molecule type" value="Genomic_DNA"/>
</dbReference>
<dbReference type="InterPro" id="IPR022655">
    <property type="entry name" value="DUF1553"/>
</dbReference>
<feature type="chain" id="PRO_5045195159" description="DUF1549 domain-containing protein" evidence="1">
    <location>
        <begin position="22"/>
        <end position="639"/>
    </location>
</feature>
<evidence type="ECO:0000313" key="4">
    <source>
        <dbReference type="EMBL" id="BCX47014.1"/>
    </source>
</evidence>
<reference evidence="4 5" key="1">
    <citation type="submission" date="2021-06" db="EMBL/GenBank/DDBJ databases">
        <title>Complete genome of Haloferula helveola possessing various polysaccharide degrading enzymes.</title>
        <authorList>
            <person name="Takami H."/>
            <person name="Huang C."/>
            <person name="Hamasaki K."/>
        </authorList>
    </citation>
    <scope>NUCLEOTIDE SEQUENCE [LARGE SCALE GENOMIC DNA]</scope>
    <source>
        <strain evidence="4 5">CN-1</strain>
    </source>
</reference>
<dbReference type="Proteomes" id="UP001374893">
    <property type="component" value="Chromosome"/>
</dbReference>
<proteinExistence type="predicted"/>
<dbReference type="InterPro" id="IPR011444">
    <property type="entry name" value="DUF1549"/>
</dbReference>
<keyword evidence="5" id="KW-1185">Reference proteome</keyword>
<accession>A0ABM7R7Y5</accession>
<evidence type="ECO:0000313" key="5">
    <source>
        <dbReference type="Proteomes" id="UP001374893"/>
    </source>
</evidence>
<dbReference type="RefSeq" id="WP_338689005.1">
    <property type="nucleotide sequence ID" value="NZ_AP024702.1"/>
</dbReference>
<sequence>MKTRSLLTLAAGALMTPLLSAAEKSFEPSKADDPDFVKQAAFKIDSYVAGWYRQQKLAVPEVTDDATFLRRAFLVSVGRIPTAEEARFFLEIDEDDKRIQLIDYLLDSPGYSSHMSNWAFDLLRVADNKPGFRGSFEPYRHWVREAIDSNMRWDDLTRELLASKGSAWDPGNAAVGYYIRDKGMALDNMANSMRIFLGSRIECAQCHDDPFGDTERHDFYELAAFTNGQNDGNRAPMRKLWDELRDEDRRRTVEYSAAQVLWDEVYGMTLRGGGTGRIKLPSDYQYRDGEPGEMIGARTPFGKAVRMSDRDDADDGRKELADWVTTRTGEQFPSVIANRMWQRVMGRGVYEPYDEYIESKDTHLPGMMQYLTSLMVELEYDLKGFQKILLNTKTFQFVPNPKPSKVASGDDFHGRQLTRMSAEQIWDSLITLAGGNPDTKPRRTADNRIRVRGKVVNFEGKDMNQLSKEVLAIKSEAEMRNYFEKFMAAVKKGGGGKSSGDSMMMMQKVTSYGGNAQVRASELPSPAPRQHLLFLFGQADRDVIESSSQEPNVGQVLSLMNGFVQEQLVNNGGAHLYKSLEGASDDREKIRRLYIAILSRPPSDEEMGWMLEEVKASGRSGYQNIVSALVMSSEFLFLQ</sequence>
<evidence type="ECO:0000256" key="1">
    <source>
        <dbReference type="SAM" id="SignalP"/>
    </source>
</evidence>
<dbReference type="PANTHER" id="PTHR35889:SF3">
    <property type="entry name" value="F-BOX DOMAIN-CONTAINING PROTEIN"/>
    <property type="match status" value="1"/>
</dbReference>
<organism evidence="4 5">
    <name type="scientific">Haloferula helveola</name>
    <dbReference type="NCBI Taxonomy" id="490095"/>
    <lineage>
        <taxon>Bacteria</taxon>
        <taxon>Pseudomonadati</taxon>
        <taxon>Verrucomicrobiota</taxon>
        <taxon>Verrucomicrobiia</taxon>
        <taxon>Verrucomicrobiales</taxon>
        <taxon>Verrucomicrobiaceae</taxon>
        <taxon>Haloferula</taxon>
    </lineage>
</organism>
<protein>
    <recommendedName>
        <fullName evidence="6">DUF1549 domain-containing protein</fullName>
    </recommendedName>
</protein>
<dbReference type="Pfam" id="PF07587">
    <property type="entry name" value="PSD1"/>
    <property type="match status" value="1"/>
</dbReference>
<dbReference type="Pfam" id="PF07583">
    <property type="entry name" value="PSCyt2"/>
    <property type="match status" value="1"/>
</dbReference>
<keyword evidence="1" id="KW-0732">Signal</keyword>
<feature type="domain" description="DUF1553" evidence="3">
    <location>
        <begin position="316"/>
        <end position="608"/>
    </location>
</feature>
<evidence type="ECO:0008006" key="6">
    <source>
        <dbReference type="Google" id="ProtNLM"/>
    </source>
</evidence>
<dbReference type="PANTHER" id="PTHR35889">
    <property type="entry name" value="CYCLOINULO-OLIGOSACCHARIDE FRUCTANOTRANSFERASE-RELATED"/>
    <property type="match status" value="1"/>
</dbReference>
<feature type="domain" description="DUF1549" evidence="2">
    <location>
        <begin position="43"/>
        <end position="228"/>
    </location>
</feature>